<feature type="signal peptide" evidence="1">
    <location>
        <begin position="1"/>
        <end position="19"/>
    </location>
</feature>
<keyword evidence="1" id="KW-0732">Signal</keyword>
<dbReference type="AlphaFoldDB" id="A0A1I2B4M9"/>
<dbReference type="GO" id="GO:0008237">
    <property type="term" value="F:metallopeptidase activity"/>
    <property type="evidence" value="ECO:0007669"/>
    <property type="project" value="InterPro"/>
</dbReference>
<feature type="domain" description="Secretion system C-terminal sorting" evidence="2">
    <location>
        <begin position="746"/>
        <end position="823"/>
    </location>
</feature>
<reference evidence="3 4" key="1">
    <citation type="submission" date="2016-10" db="EMBL/GenBank/DDBJ databases">
        <authorList>
            <person name="de Groot N.N."/>
        </authorList>
    </citation>
    <scope>NUCLEOTIDE SEQUENCE [LARGE SCALE GENOMIC DNA]</scope>
    <source>
        <strain evidence="3 4">CGMCC 1.9156</strain>
    </source>
</reference>
<dbReference type="InterPro" id="IPR026444">
    <property type="entry name" value="Secre_tail"/>
</dbReference>
<proteinExistence type="predicted"/>
<organism evidence="3 4">
    <name type="scientific">Sunxiuqinia elliptica</name>
    <dbReference type="NCBI Taxonomy" id="655355"/>
    <lineage>
        <taxon>Bacteria</taxon>
        <taxon>Pseudomonadati</taxon>
        <taxon>Bacteroidota</taxon>
        <taxon>Bacteroidia</taxon>
        <taxon>Marinilabiliales</taxon>
        <taxon>Prolixibacteraceae</taxon>
        <taxon>Sunxiuqinia</taxon>
    </lineage>
</organism>
<evidence type="ECO:0000313" key="3">
    <source>
        <dbReference type="EMBL" id="SFE50243.1"/>
    </source>
</evidence>
<protein>
    <submittedName>
        <fullName evidence="3">Por secretion system C-terminal sorting domain-containing protein</fullName>
    </submittedName>
</protein>
<sequence>MKRFLLIALIGLLAIPAFSQKAWQQRGVKVPAPICYGSNVSHASCVHPPEAHSLRLKSAAQKKSSIIVRYVGFDEEPKAAFQHAVEIWESLIASPVPIYLTARWVKLDEDVLGSCGPYEYYENFDAAPYENCYYPIALVEKLEGKEISGEDVPDIIAQFNSANEDWYFGTDGQTPAGKYDFVSVVLHEIGHGLGFTGFFYEQDRQGAYGDILPYPGIFDELVINQVGNYLVDTDLYPNPSVDLYRQFRSNNLYSKSEAARLQSATDSYPRLFAPTAFDEGSSIYHLNESTYLNGNENSLMTPYFDMAEAVHDPGPYTLGIFADMGWIHTSIIHEPLKDIEDADQLLVNAAISTDTEIDSSTVAFIYSVDGFETADTLAMGYNEQQQKFELILSELAEGSYVYYLTVVDTSGRSFYLPTRAPRKSFNFKIGVDSELPLVSHRQIPLMFEGDLAAEVLVEATDNVGVKEVKMRYLVNEDEPKELVLKSIGDDLYRDTLRLEGLVDGDSVRYQIIVEDSSISANQTILPGVNGYYFFMIDGYYDPVELYVNDFNSTSRDFSSADFYIGEEELFENGALHSPHPYPSIERDEETLDFTAKLKYPIIINELGTISFREVVLVEPGETRSVFGDENFWDYVIVEASKNGTGEWLPLLDGYDSRENTTWLSTYNSLIEGNNSTATGQESYYVDRMFKLTDSGHFQAGDTIVLRFRLFSDPYANGWGWVIDDLKIQDPSTAVDLVDFSPGELLVYPNPAAEKLFVKGSFKLKAGAVKLSILNTQGQLLKQELFGDVARELYEDVDIQSFVPGLYLVVFEFENGQVFTQKFVKQ</sequence>
<keyword evidence="4" id="KW-1185">Reference proteome</keyword>
<dbReference type="SUPFAM" id="SSF55486">
    <property type="entry name" value="Metalloproteases ('zincins'), catalytic domain"/>
    <property type="match status" value="2"/>
</dbReference>
<feature type="chain" id="PRO_5011583473" evidence="1">
    <location>
        <begin position="20"/>
        <end position="825"/>
    </location>
</feature>
<dbReference type="Proteomes" id="UP000198964">
    <property type="component" value="Unassembled WGS sequence"/>
</dbReference>
<name>A0A1I2B4M9_9BACT</name>
<dbReference type="InterPro" id="IPR024079">
    <property type="entry name" value="MetalloPept_cat_dom_sf"/>
</dbReference>
<dbReference type="STRING" id="655355.SAMN05216283_101291"/>
<dbReference type="Pfam" id="PF18962">
    <property type="entry name" value="Por_Secre_tail"/>
    <property type="match status" value="1"/>
</dbReference>
<evidence type="ECO:0000259" key="2">
    <source>
        <dbReference type="Pfam" id="PF18962"/>
    </source>
</evidence>
<dbReference type="EMBL" id="FONW01000001">
    <property type="protein sequence ID" value="SFE50243.1"/>
    <property type="molecule type" value="Genomic_DNA"/>
</dbReference>
<gene>
    <name evidence="3" type="ORF">SAMN05216283_101291</name>
</gene>
<evidence type="ECO:0000256" key="1">
    <source>
        <dbReference type="SAM" id="SignalP"/>
    </source>
</evidence>
<evidence type="ECO:0000313" key="4">
    <source>
        <dbReference type="Proteomes" id="UP000198964"/>
    </source>
</evidence>
<dbReference type="NCBIfam" id="TIGR04183">
    <property type="entry name" value="Por_Secre_tail"/>
    <property type="match status" value="1"/>
</dbReference>
<accession>A0A1I2B4M9</accession>
<dbReference type="Gene3D" id="3.40.390.10">
    <property type="entry name" value="Collagenase (Catalytic Domain)"/>
    <property type="match status" value="1"/>
</dbReference>